<organism evidence="1 2">
    <name type="scientific">Sphingobium yanoikuyae</name>
    <name type="common">Sphingomonas yanoikuyae</name>
    <dbReference type="NCBI Taxonomy" id="13690"/>
    <lineage>
        <taxon>Bacteria</taxon>
        <taxon>Pseudomonadati</taxon>
        <taxon>Pseudomonadota</taxon>
        <taxon>Alphaproteobacteria</taxon>
        <taxon>Sphingomonadales</taxon>
        <taxon>Sphingomonadaceae</taxon>
        <taxon>Sphingobium</taxon>
    </lineage>
</organism>
<dbReference type="Proteomes" id="UP000280708">
    <property type="component" value="Chromosome"/>
</dbReference>
<dbReference type="CDD" id="cd07561">
    <property type="entry name" value="Peptidase_S41_CPP_like"/>
    <property type="match status" value="1"/>
</dbReference>
<dbReference type="PROSITE" id="PS51257">
    <property type="entry name" value="PROKAR_LIPOPROTEIN"/>
    <property type="match status" value="1"/>
</dbReference>
<dbReference type="GO" id="GO:0004175">
    <property type="term" value="F:endopeptidase activity"/>
    <property type="evidence" value="ECO:0007669"/>
    <property type="project" value="TreeGrafter"/>
</dbReference>
<evidence type="ECO:0000313" key="2">
    <source>
        <dbReference type="Proteomes" id="UP000280708"/>
    </source>
</evidence>
<evidence type="ECO:0000313" key="1">
    <source>
        <dbReference type="EMBL" id="AYO77786.1"/>
    </source>
</evidence>
<dbReference type="GO" id="GO:0030288">
    <property type="term" value="C:outer membrane-bounded periplasmic space"/>
    <property type="evidence" value="ECO:0007669"/>
    <property type="project" value="TreeGrafter"/>
</dbReference>
<dbReference type="Gene3D" id="3.90.226.10">
    <property type="entry name" value="2-enoyl-CoA Hydratase, Chain A, domain 1"/>
    <property type="match status" value="1"/>
</dbReference>
<dbReference type="GO" id="GO:0007165">
    <property type="term" value="P:signal transduction"/>
    <property type="evidence" value="ECO:0007669"/>
    <property type="project" value="TreeGrafter"/>
</dbReference>
<dbReference type="PANTHER" id="PTHR32060">
    <property type="entry name" value="TAIL-SPECIFIC PROTEASE"/>
    <property type="match status" value="1"/>
</dbReference>
<dbReference type="SMART" id="SM00245">
    <property type="entry name" value="TSPc"/>
    <property type="match status" value="1"/>
</dbReference>
<dbReference type="RefSeq" id="WP_037507867.1">
    <property type="nucleotide sequence ID" value="NZ_CAIGKD010000006.1"/>
</dbReference>
<name>A0A085K6X6_SPHYA</name>
<dbReference type="InterPro" id="IPR005151">
    <property type="entry name" value="Tail-specific_protease"/>
</dbReference>
<dbReference type="Pfam" id="PF03572">
    <property type="entry name" value="Peptidase_S41"/>
    <property type="match status" value="1"/>
</dbReference>
<dbReference type="Gene3D" id="2.30.42.10">
    <property type="match status" value="1"/>
</dbReference>
<accession>A0A085K6X6</accession>
<dbReference type="GO" id="GO:0008236">
    <property type="term" value="F:serine-type peptidase activity"/>
    <property type="evidence" value="ECO:0007669"/>
    <property type="project" value="InterPro"/>
</dbReference>
<dbReference type="InterPro" id="IPR036034">
    <property type="entry name" value="PDZ_sf"/>
</dbReference>
<proteinExistence type="predicted"/>
<dbReference type="EMBL" id="CP033230">
    <property type="protein sequence ID" value="AYO77786.1"/>
    <property type="molecule type" value="Genomic_DNA"/>
</dbReference>
<protein>
    <submittedName>
        <fullName evidence="1">Peptidase S41</fullName>
    </submittedName>
</protein>
<dbReference type="AlphaFoldDB" id="A0A085K6X6"/>
<dbReference type="Gene3D" id="3.30.750.170">
    <property type="match status" value="1"/>
</dbReference>
<gene>
    <name evidence="1" type="ORF">EBF16_13405</name>
</gene>
<dbReference type="PANTHER" id="PTHR32060:SF30">
    <property type="entry name" value="CARBOXY-TERMINAL PROCESSING PROTEASE CTPA"/>
    <property type="match status" value="1"/>
</dbReference>
<dbReference type="SUPFAM" id="SSF52096">
    <property type="entry name" value="ClpP/crotonase"/>
    <property type="match status" value="1"/>
</dbReference>
<sequence>MMKHGVARLALLAGGLAMLAACGGGGSDSAGTAPPTVTPTPTPTATCLLRERQDWAAATLKEWYLFPETLPSALSPAGYASVDSYIDALTQGARSQRRDRYFTYLTSIKAENAYYQSGSSAGFGLRFATDSGGTRLFVIESFENSPALAAGIDRGAEILEIGTSITNMRSISSLFASGGADAVADAMGPDSAGTTRLLRIADATSTRTVSVTKRDFDLMPVSNRYGARVIDDGGRRVGYVNLRTFILSAEQPLRDAFAGFKAQGVTDIILDLRYNGGGLVSTAKLLGDLMGANRAPTDVFTRMTFRPEKSAENETYNFEPLAQSVAPTRIAFIGSGGTASASELVINAFIPFLGPQAGLIGANTYGKPVGQIAIDRESCDDRLRVVAFATQNSAGNADYYDGLATSVKASCQAWDDISYPLGDPREASVRQALDFIAGRSCTPIGGAVATLSRKAVTSPVSAPRELLAPQRPNPAQREVPGLF</sequence>
<dbReference type="GO" id="GO:0006508">
    <property type="term" value="P:proteolysis"/>
    <property type="evidence" value="ECO:0007669"/>
    <property type="project" value="InterPro"/>
</dbReference>
<dbReference type="InterPro" id="IPR029045">
    <property type="entry name" value="ClpP/crotonase-like_dom_sf"/>
</dbReference>
<reference evidence="1 2" key="1">
    <citation type="submission" date="2018-10" db="EMBL/GenBank/DDBJ databases">
        <title>Characterization and genome analysis of a novel bacterium Sphingobium yanoikuyae SJTF8 capable of degrading PAHs.</title>
        <authorList>
            <person name="Yin C."/>
            <person name="Xiong W."/>
            <person name="Liang R."/>
        </authorList>
    </citation>
    <scope>NUCLEOTIDE SEQUENCE [LARGE SCALE GENOMIC DNA]</scope>
    <source>
        <strain evidence="1 2">SJTF8</strain>
    </source>
</reference>